<dbReference type="GeneID" id="19404655"/>
<keyword evidence="1" id="KW-0812">Transmembrane</keyword>
<protein>
    <recommendedName>
        <fullName evidence="5">Mid2 domain-containing protein</fullName>
    </recommendedName>
</protein>
<proteinExistence type="predicted"/>
<dbReference type="eggNOG" id="ENOG502SSWB">
    <property type="taxonomic scope" value="Eukaryota"/>
</dbReference>
<keyword evidence="4" id="KW-1185">Reference proteome</keyword>
<evidence type="ECO:0000313" key="4">
    <source>
        <dbReference type="Proteomes" id="UP000016935"/>
    </source>
</evidence>
<evidence type="ECO:0000313" key="3">
    <source>
        <dbReference type="EMBL" id="EOA92068.1"/>
    </source>
</evidence>
<gene>
    <name evidence="3" type="ORF">SETTUDRAFT_40927</name>
</gene>
<keyword evidence="1" id="KW-0472">Membrane</keyword>
<reference evidence="3 4" key="2">
    <citation type="journal article" date="2013" name="PLoS Genet.">
        <title>Comparative genome structure, secondary metabolite, and effector coding capacity across Cochliobolus pathogens.</title>
        <authorList>
            <person name="Condon B.J."/>
            <person name="Leng Y."/>
            <person name="Wu D."/>
            <person name="Bushley K.E."/>
            <person name="Ohm R.A."/>
            <person name="Otillar R."/>
            <person name="Martin J."/>
            <person name="Schackwitz W."/>
            <person name="Grimwood J."/>
            <person name="MohdZainudin N."/>
            <person name="Xue C."/>
            <person name="Wang R."/>
            <person name="Manning V.A."/>
            <person name="Dhillon B."/>
            <person name="Tu Z.J."/>
            <person name="Steffenson B.J."/>
            <person name="Salamov A."/>
            <person name="Sun H."/>
            <person name="Lowry S."/>
            <person name="LaButti K."/>
            <person name="Han J."/>
            <person name="Copeland A."/>
            <person name="Lindquist E."/>
            <person name="Barry K."/>
            <person name="Schmutz J."/>
            <person name="Baker S.E."/>
            <person name="Ciuffetti L.M."/>
            <person name="Grigoriev I.V."/>
            <person name="Zhong S."/>
            <person name="Turgeon B.G."/>
        </authorList>
    </citation>
    <scope>NUCLEOTIDE SEQUENCE [LARGE SCALE GENOMIC DNA]</scope>
    <source>
        <strain evidence="4">28A</strain>
    </source>
</reference>
<accession>R0KGT2</accession>
<keyword evidence="1" id="KW-1133">Transmembrane helix</keyword>
<organism evidence="3 4">
    <name type="scientific">Exserohilum turcicum (strain 28A)</name>
    <name type="common">Northern leaf blight fungus</name>
    <name type="synonym">Setosphaeria turcica</name>
    <dbReference type="NCBI Taxonomy" id="671987"/>
    <lineage>
        <taxon>Eukaryota</taxon>
        <taxon>Fungi</taxon>
        <taxon>Dikarya</taxon>
        <taxon>Ascomycota</taxon>
        <taxon>Pezizomycotina</taxon>
        <taxon>Dothideomycetes</taxon>
        <taxon>Pleosporomycetidae</taxon>
        <taxon>Pleosporales</taxon>
        <taxon>Pleosporineae</taxon>
        <taxon>Pleosporaceae</taxon>
        <taxon>Exserohilum</taxon>
    </lineage>
</organism>
<name>R0KGT2_EXST2</name>
<evidence type="ECO:0000256" key="2">
    <source>
        <dbReference type="SAM" id="SignalP"/>
    </source>
</evidence>
<dbReference type="AlphaFoldDB" id="R0KGT2"/>
<feature type="signal peptide" evidence="2">
    <location>
        <begin position="1"/>
        <end position="18"/>
    </location>
</feature>
<feature type="transmembrane region" description="Helical" evidence="1">
    <location>
        <begin position="207"/>
        <end position="232"/>
    </location>
</feature>
<feature type="chain" id="PRO_5004344385" description="Mid2 domain-containing protein" evidence="2">
    <location>
        <begin position="19"/>
        <end position="300"/>
    </location>
</feature>
<dbReference type="CDD" id="cd12087">
    <property type="entry name" value="TM_EGFR-like"/>
    <property type="match status" value="1"/>
</dbReference>
<keyword evidence="2" id="KW-0732">Signal</keyword>
<dbReference type="RefSeq" id="XP_008020297.1">
    <property type="nucleotide sequence ID" value="XM_008022106.1"/>
</dbReference>
<dbReference type="OrthoDB" id="5347452at2759"/>
<sequence>MTTKLSRLALLAPGIANAAAFAKIPEPTPFVPFNTWSPAPTAAPQLPLDLLKRTGNEYTCGYVSGSSASPITCPNSTQTCATNTYFGAHGCCDPSTPSCTLATLCIPSTALSASCTDTACSSDAAIAKCTASTAPACYEWHFVYDRITLTQYGCAETAFTRTAYHTPGMSLSSRAVQETVGPMAPATPDAVATPTAKPDSRGSGPSLAAIIGGVIGGCAFAAGLILGGVLVWRGSRGTGVRGVQTQLNSSELDQFSGEYRDHGRTATATTSTYHGAHKTWAQGPVEADGRERPVEAPTEK</sequence>
<dbReference type="HOGENOM" id="CLU_824156_0_0_1"/>
<dbReference type="EMBL" id="KB908481">
    <property type="protein sequence ID" value="EOA92068.1"/>
    <property type="molecule type" value="Genomic_DNA"/>
</dbReference>
<dbReference type="Proteomes" id="UP000016935">
    <property type="component" value="Unassembled WGS sequence"/>
</dbReference>
<evidence type="ECO:0008006" key="5">
    <source>
        <dbReference type="Google" id="ProtNLM"/>
    </source>
</evidence>
<evidence type="ECO:0000256" key="1">
    <source>
        <dbReference type="SAM" id="Phobius"/>
    </source>
</evidence>
<reference evidence="3 4" key="1">
    <citation type="journal article" date="2012" name="PLoS Pathog.">
        <title>Diverse lifestyles and strategies of plant pathogenesis encoded in the genomes of eighteen Dothideomycetes fungi.</title>
        <authorList>
            <person name="Ohm R.A."/>
            <person name="Feau N."/>
            <person name="Henrissat B."/>
            <person name="Schoch C.L."/>
            <person name="Horwitz B.A."/>
            <person name="Barry K.W."/>
            <person name="Condon B.J."/>
            <person name="Copeland A.C."/>
            <person name="Dhillon B."/>
            <person name="Glaser F."/>
            <person name="Hesse C.N."/>
            <person name="Kosti I."/>
            <person name="LaButti K."/>
            <person name="Lindquist E.A."/>
            <person name="Lucas S."/>
            <person name="Salamov A.A."/>
            <person name="Bradshaw R.E."/>
            <person name="Ciuffetti L."/>
            <person name="Hamelin R.C."/>
            <person name="Kema G.H.J."/>
            <person name="Lawrence C."/>
            <person name="Scott J.A."/>
            <person name="Spatafora J.W."/>
            <person name="Turgeon B.G."/>
            <person name="de Wit P.J.G.M."/>
            <person name="Zhong S."/>
            <person name="Goodwin S.B."/>
            <person name="Grigoriev I.V."/>
        </authorList>
    </citation>
    <scope>NUCLEOTIDE SEQUENCE [LARGE SCALE GENOMIC DNA]</scope>
    <source>
        <strain evidence="4">28A</strain>
    </source>
</reference>